<proteinExistence type="predicted"/>
<name>X0V4S7_9ZZZZ</name>
<feature type="non-terminal residue" evidence="1">
    <location>
        <position position="214"/>
    </location>
</feature>
<protein>
    <submittedName>
        <fullName evidence="1">Uncharacterized protein</fullName>
    </submittedName>
</protein>
<reference evidence="1" key="1">
    <citation type="journal article" date="2014" name="Front. Microbiol.">
        <title>High frequency of phylogenetically diverse reductive dehalogenase-homologous genes in deep subseafloor sedimentary metagenomes.</title>
        <authorList>
            <person name="Kawai M."/>
            <person name="Futagami T."/>
            <person name="Toyoda A."/>
            <person name="Takaki Y."/>
            <person name="Nishi S."/>
            <person name="Hori S."/>
            <person name="Arai W."/>
            <person name="Tsubouchi T."/>
            <person name="Morono Y."/>
            <person name="Uchiyama I."/>
            <person name="Ito T."/>
            <person name="Fujiyama A."/>
            <person name="Inagaki F."/>
            <person name="Takami H."/>
        </authorList>
    </citation>
    <scope>NUCLEOTIDE SEQUENCE</scope>
    <source>
        <strain evidence="1">Expedition CK06-06</strain>
    </source>
</reference>
<organism evidence="1">
    <name type="scientific">marine sediment metagenome</name>
    <dbReference type="NCBI Taxonomy" id="412755"/>
    <lineage>
        <taxon>unclassified sequences</taxon>
        <taxon>metagenomes</taxon>
        <taxon>ecological metagenomes</taxon>
    </lineage>
</organism>
<dbReference type="AlphaFoldDB" id="X0V4S7"/>
<comment type="caution">
    <text evidence="1">The sequence shown here is derived from an EMBL/GenBank/DDBJ whole genome shotgun (WGS) entry which is preliminary data.</text>
</comment>
<dbReference type="EMBL" id="BARS01022319">
    <property type="protein sequence ID" value="GAG13105.1"/>
    <property type="molecule type" value="Genomic_DNA"/>
</dbReference>
<accession>X0V4S7</accession>
<sequence>MLLKNKFIIFFILILFITPLAYAQMCEVAHVRNNLRKMLYDYFESPSTATMELDKIKDLLDFYLTIPPTEDNIDCSGTGTNSGVSYQIIVEEADNITTAIPLCSDGTEFGTCSNNKPSYCYNGRLVNRCSTCNCTSGKECQSDGSCLEPTIACYNEADCEPAYGNYFCLTGDIYRNKTLYNCTNPGTASSECTIYTSFAELVDDCTADEYCVEG</sequence>
<gene>
    <name evidence="1" type="ORF">S01H1_35700</name>
</gene>
<evidence type="ECO:0000313" key="1">
    <source>
        <dbReference type="EMBL" id="GAG13105.1"/>
    </source>
</evidence>